<dbReference type="Pfam" id="PF17759">
    <property type="entry name" value="tRNA_synthFbeta"/>
    <property type="match status" value="1"/>
</dbReference>
<dbReference type="FunFam" id="3.30.56.10:FF:000002">
    <property type="entry name" value="Phenylalanine--tRNA ligase beta subunit"/>
    <property type="match status" value="1"/>
</dbReference>
<dbReference type="GO" id="GO:0140096">
    <property type="term" value="F:catalytic activity, acting on a protein"/>
    <property type="evidence" value="ECO:0007669"/>
    <property type="project" value="UniProtKB-ARBA"/>
</dbReference>
<feature type="binding site" evidence="15">
    <location>
        <position position="468"/>
    </location>
    <ligand>
        <name>Mg(2+)</name>
        <dbReference type="ChEBI" id="CHEBI:18420"/>
        <note>shared with alpha subunit</note>
    </ligand>
</feature>
<dbReference type="Proteomes" id="UP000184016">
    <property type="component" value="Unassembled WGS sequence"/>
</dbReference>
<gene>
    <name evidence="15" type="primary">pheT</name>
    <name evidence="20" type="ORF">SAMN05443507_101216</name>
</gene>
<dbReference type="PROSITE" id="PS50886">
    <property type="entry name" value="TRBD"/>
    <property type="match status" value="1"/>
</dbReference>
<dbReference type="InterPro" id="IPR009061">
    <property type="entry name" value="DNA-bd_dom_put_sf"/>
</dbReference>
<dbReference type="InterPro" id="IPR036690">
    <property type="entry name" value="Fdx_antiC-bd_sf"/>
</dbReference>
<keyword evidence="5 16" id="KW-0820">tRNA-binding</keyword>
<dbReference type="GO" id="GO:0000287">
    <property type="term" value="F:magnesium ion binding"/>
    <property type="evidence" value="ECO:0007669"/>
    <property type="project" value="UniProtKB-UniRule"/>
</dbReference>
<dbReference type="Pfam" id="PF03483">
    <property type="entry name" value="B3_4"/>
    <property type="match status" value="1"/>
</dbReference>
<dbReference type="RefSeq" id="WP_072872701.1">
    <property type="nucleotide sequence ID" value="NZ_FRAF01000001.1"/>
</dbReference>
<dbReference type="InterPro" id="IPR020825">
    <property type="entry name" value="Phe-tRNA_synthase-like_B3/B4"/>
</dbReference>
<keyword evidence="21" id="KW-1185">Reference proteome</keyword>
<evidence type="ECO:0000256" key="4">
    <source>
        <dbReference type="ARBA" id="ARBA00022490"/>
    </source>
</evidence>
<evidence type="ECO:0000256" key="2">
    <source>
        <dbReference type="ARBA" id="ARBA00008653"/>
    </source>
</evidence>
<dbReference type="InterPro" id="IPR004532">
    <property type="entry name" value="Phe-tRNA-ligase_IIc_bsu_bact"/>
</dbReference>
<dbReference type="InterPro" id="IPR033714">
    <property type="entry name" value="tRNA_bind_bactPheRS"/>
</dbReference>
<evidence type="ECO:0000313" key="21">
    <source>
        <dbReference type="Proteomes" id="UP000184016"/>
    </source>
</evidence>
<evidence type="ECO:0000256" key="8">
    <source>
        <dbReference type="ARBA" id="ARBA00022741"/>
    </source>
</evidence>
<dbReference type="GO" id="GO:0004826">
    <property type="term" value="F:phenylalanine-tRNA ligase activity"/>
    <property type="evidence" value="ECO:0007669"/>
    <property type="project" value="UniProtKB-UniRule"/>
</dbReference>
<keyword evidence="11 16" id="KW-0694">RNA-binding</keyword>
<comment type="similarity">
    <text evidence="2 15">Belongs to the phenylalanyl-tRNA synthetase beta subunit family. Type 1 subfamily.</text>
</comment>
<comment type="subcellular location">
    <subcellularLocation>
        <location evidence="1 15">Cytoplasm</location>
    </subcellularLocation>
</comment>
<evidence type="ECO:0000256" key="12">
    <source>
        <dbReference type="ARBA" id="ARBA00022917"/>
    </source>
</evidence>
<dbReference type="Gene3D" id="3.30.70.380">
    <property type="entry name" value="Ferrodoxin-fold anticodon-binding domain"/>
    <property type="match status" value="1"/>
</dbReference>
<dbReference type="Gene3D" id="2.40.50.140">
    <property type="entry name" value="Nucleic acid-binding proteins"/>
    <property type="match status" value="1"/>
</dbReference>
<feature type="domain" description="B5" evidence="19">
    <location>
        <begin position="413"/>
        <end position="490"/>
    </location>
</feature>
<dbReference type="InterPro" id="IPR041616">
    <property type="entry name" value="PheRS_beta_core"/>
</dbReference>
<feature type="binding site" evidence="15">
    <location>
        <position position="477"/>
    </location>
    <ligand>
        <name>Mg(2+)</name>
        <dbReference type="ChEBI" id="CHEBI:18420"/>
        <note>shared with alpha subunit</note>
    </ligand>
</feature>
<sequence>MRVSYQWLSEYVDLNDVTPERLAELLTSGGLTVDAVTTRNQGVEGVVVGAVLACEQHSNADRLKVCQVDAGTGEILQIVCGAANVRAGVRVPVALVGAKLPGGVEIKRAKLRGVESSGMLCSAKELGLEVRLLPTEQTSGLFLLPEDTPIGQSIVDVLHLDDAVLDLDLTPNRGDCLSMRGLAYEVAALLGRRSHFEEKAEGHHLDVSDTPQVRVRIESAGCHAYAGQVLQLTGNHQPSPLWMQMRLLAAGIRPIDAIVDVTNFVMLEWGQPLHAFDFATVEAGQIIVRDAEQGELIETLDGQKRVLAEGMTLIADPKKALGIAGVMGGANSEISVGSRSVLLESALFERSHVRRTGQKLGLRSEAQQRFERGVDPAVQIPALKRAVALLQQIVGATPQGGVCQVTSDSMPSMLAHEVCFSPARCNQVLGTSFQASEMRNVFSRLGFTVIGQGETENWRIMVPSRRADIQLEADLVEEVARLCGYDAIPATLPMLANAPGRVGESYKLQKMTRSLFTNCGMDEVVTYAFGHPESISCLRLPENHSLRQSIPLLLPMSEERSHLRRHLLPSLAQVALYNLNHGVKGGAIFEISRVFHPYQLPLVQQPEERHSLGALWFGHTDIELGRPTRAYTFFDAKGVLEYWLMVLGLQENLQFTRSHLPWLHPGRSADILVNGVTIGSLGELHPESALQLELPRAIWAEIDLTTVASLPVHAWQVHPVSRQPWSYRDLAVLVDHEVPAESLLIQVRKNALAVMPHLQLTAKIFDVYSGKGIPVGKKSVGISISLGLEDATLDDDSIQRIMDAILHGLRLEYGAELRGQDS</sequence>
<dbReference type="SUPFAM" id="SSF56037">
    <property type="entry name" value="PheT/TilS domain"/>
    <property type="match status" value="1"/>
</dbReference>
<evidence type="ECO:0000256" key="6">
    <source>
        <dbReference type="ARBA" id="ARBA00022598"/>
    </source>
</evidence>
<comment type="catalytic activity">
    <reaction evidence="14 15">
        <text>tRNA(Phe) + L-phenylalanine + ATP = L-phenylalanyl-tRNA(Phe) + AMP + diphosphate + H(+)</text>
        <dbReference type="Rhea" id="RHEA:19413"/>
        <dbReference type="Rhea" id="RHEA-COMP:9668"/>
        <dbReference type="Rhea" id="RHEA-COMP:9699"/>
        <dbReference type="ChEBI" id="CHEBI:15378"/>
        <dbReference type="ChEBI" id="CHEBI:30616"/>
        <dbReference type="ChEBI" id="CHEBI:33019"/>
        <dbReference type="ChEBI" id="CHEBI:58095"/>
        <dbReference type="ChEBI" id="CHEBI:78442"/>
        <dbReference type="ChEBI" id="CHEBI:78531"/>
        <dbReference type="ChEBI" id="CHEBI:456215"/>
        <dbReference type="EC" id="6.1.1.20"/>
    </reaction>
</comment>
<dbReference type="InterPro" id="IPR005146">
    <property type="entry name" value="B3/B4_tRNA-bd"/>
</dbReference>
<keyword evidence="4 15" id="KW-0963">Cytoplasm</keyword>
<dbReference type="GO" id="GO:0000049">
    <property type="term" value="F:tRNA binding"/>
    <property type="evidence" value="ECO:0007669"/>
    <property type="project" value="UniProtKB-UniRule"/>
</dbReference>
<dbReference type="SMART" id="SM00896">
    <property type="entry name" value="FDX-ACB"/>
    <property type="match status" value="1"/>
</dbReference>
<dbReference type="SUPFAM" id="SSF50249">
    <property type="entry name" value="Nucleic acid-binding proteins"/>
    <property type="match status" value="1"/>
</dbReference>
<dbReference type="Gene3D" id="3.50.40.10">
    <property type="entry name" value="Phenylalanyl-trna Synthetase, Chain B, domain 3"/>
    <property type="match status" value="1"/>
</dbReference>
<dbReference type="CDD" id="cd00769">
    <property type="entry name" value="PheRS_beta_core"/>
    <property type="match status" value="1"/>
</dbReference>
<evidence type="ECO:0000313" key="20">
    <source>
        <dbReference type="EMBL" id="SHJ56881.1"/>
    </source>
</evidence>
<keyword evidence="7 15" id="KW-0479">Metal-binding</keyword>
<dbReference type="SUPFAM" id="SSF54991">
    <property type="entry name" value="Anticodon-binding domain of PheRS"/>
    <property type="match status" value="1"/>
</dbReference>
<dbReference type="InterPro" id="IPR002547">
    <property type="entry name" value="tRNA-bd_dom"/>
</dbReference>
<dbReference type="OrthoDB" id="9805455at2"/>
<dbReference type="SUPFAM" id="SSF55681">
    <property type="entry name" value="Class II aaRS and biotin synthetases"/>
    <property type="match status" value="1"/>
</dbReference>
<dbReference type="InterPro" id="IPR012340">
    <property type="entry name" value="NA-bd_OB-fold"/>
</dbReference>
<evidence type="ECO:0000256" key="1">
    <source>
        <dbReference type="ARBA" id="ARBA00004496"/>
    </source>
</evidence>
<dbReference type="SMART" id="SM00873">
    <property type="entry name" value="B3_4"/>
    <property type="match status" value="1"/>
</dbReference>
<dbReference type="Pfam" id="PF03147">
    <property type="entry name" value="FDX-ACB"/>
    <property type="match status" value="1"/>
</dbReference>
<dbReference type="HAMAP" id="MF_00283">
    <property type="entry name" value="Phe_tRNA_synth_beta1"/>
    <property type="match status" value="1"/>
</dbReference>
<dbReference type="InterPro" id="IPR045864">
    <property type="entry name" value="aa-tRNA-synth_II/BPL/LPL"/>
</dbReference>
<dbReference type="PROSITE" id="PS51447">
    <property type="entry name" value="FDX_ACB"/>
    <property type="match status" value="1"/>
</dbReference>
<dbReference type="NCBIfam" id="TIGR00472">
    <property type="entry name" value="pheT_bact"/>
    <property type="match status" value="1"/>
</dbReference>
<comment type="cofactor">
    <cofactor evidence="15">
        <name>Mg(2+)</name>
        <dbReference type="ChEBI" id="CHEBI:18420"/>
    </cofactor>
    <text evidence="15">Binds 2 magnesium ions per tetramer.</text>
</comment>
<evidence type="ECO:0000256" key="11">
    <source>
        <dbReference type="ARBA" id="ARBA00022884"/>
    </source>
</evidence>
<keyword evidence="6 15" id="KW-0436">Ligase</keyword>
<dbReference type="Gene3D" id="3.30.56.10">
    <property type="match status" value="2"/>
</dbReference>
<evidence type="ECO:0000256" key="10">
    <source>
        <dbReference type="ARBA" id="ARBA00022842"/>
    </source>
</evidence>
<dbReference type="SUPFAM" id="SSF46955">
    <property type="entry name" value="Putative DNA-binding domain"/>
    <property type="match status" value="1"/>
</dbReference>
<evidence type="ECO:0000256" key="5">
    <source>
        <dbReference type="ARBA" id="ARBA00022555"/>
    </source>
</evidence>
<keyword evidence="8 15" id="KW-0547">Nucleotide-binding</keyword>
<dbReference type="CDD" id="cd02796">
    <property type="entry name" value="tRNA_bind_bactPheRS"/>
    <property type="match status" value="1"/>
</dbReference>
<protein>
    <recommendedName>
        <fullName evidence="15">Phenylalanine--tRNA ligase beta subunit</fullName>
        <ecNumber evidence="15">6.1.1.20</ecNumber>
    </recommendedName>
    <alternativeName>
        <fullName evidence="15">Phenylalanyl-tRNA synthetase beta subunit</fullName>
        <shortName evidence="15">PheRS</shortName>
    </alternativeName>
</protein>
<dbReference type="EMBL" id="FRAF01000001">
    <property type="protein sequence ID" value="SHJ56881.1"/>
    <property type="molecule type" value="Genomic_DNA"/>
</dbReference>
<evidence type="ECO:0000259" key="17">
    <source>
        <dbReference type="PROSITE" id="PS50886"/>
    </source>
</evidence>
<reference evidence="21" key="1">
    <citation type="submission" date="2016-11" db="EMBL/GenBank/DDBJ databases">
        <authorList>
            <person name="Varghese N."/>
            <person name="Submissions S."/>
        </authorList>
    </citation>
    <scope>NUCLEOTIDE SEQUENCE [LARGE SCALE GENOMIC DNA]</scope>
    <source>
        <strain evidence="21">USBA-503</strain>
    </source>
</reference>
<feature type="domain" description="TRNA-binding" evidence="17">
    <location>
        <begin position="40"/>
        <end position="155"/>
    </location>
</feature>
<proteinExistence type="inferred from homology"/>
<keyword evidence="12 15" id="KW-0648">Protein biosynthesis</keyword>
<evidence type="ECO:0000256" key="7">
    <source>
        <dbReference type="ARBA" id="ARBA00022723"/>
    </source>
</evidence>
<evidence type="ECO:0000256" key="14">
    <source>
        <dbReference type="ARBA" id="ARBA00049255"/>
    </source>
</evidence>
<evidence type="ECO:0000256" key="3">
    <source>
        <dbReference type="ARBA" id="ARBA00011209"/>
    </source>
</evidence>
<dbReference type="PROSITE" id="PS51483">
    <property type="entry name" value="B5"/>
    <property type="match status" value="1"/>
</dbReference>
<dbReference type="FunFam" id="2.40.50.140:FF:000045">
    <property type="entry name" value="Phenylalanine--tRNA ligase beta subunit"/>
    <property type="match status" value="1"/>
</dbReference>
<dbReference type="PANTHER" id="PTHR10947:SF0">
    <property type="entry name" value="PHENYLALANINE--TRNA LIGASE BETA SUBUNIT"/>
    <property type="match status" value="1"/>
</dbReference>
<organism evidence="20 21">
    <name type="scientific">Alicyclobacillus tolerans</name>
    <dbReference type="NCBI Taxonomy" id="90970"/>
    <lineage>
        <taxon>Bacteria</taxon>
        <taxon>Bacillati</taxon>
        <taxon>Bacillota</taxon>
        <taxon>Bacilli</taxon>
        <taxon>Bacillales</taxon>
        <taxon>Alicyclobacillaceae</taxon>
        <taxon>Alicyclobacillus</taxon>
    </lineage>
</organism>
<dbReference type="Gene3D" id="3.30.930.10">
    <property type="entry name" value="Bira Bifunctional Protein, Domain 2"/>
    <property type="match status" value="1"/>
</dbReference>
<dbReference type="STRING" id="1830138.SAMN05443507_101216"/>
<feature type="binding site" evidence="15">
    <location>
        <position position="474"/>
    </location>
    <ligand>
        <name>Mg(2+)</name>
        <dbReference type="ChEBI" id="CHEBI:18420"/>
        <note>shared with alpha subunit</note>
    </ligand>
</feature>
<name>A0A1M6KD81_9BACL</name>
<dbReference type="InterPro" id="IPR005121">
    <property type="entry name" value="Fdx_antiC-bd"/>
</dbReference>
<dbReference type="GO" id="GO:0005524">
    <property type="term" value="F:ATP binding"/>
    <property type="evidence" value="ECO:0007669"/>
    <property type="project" value="UniProtKB-UniRule"/>
</dbReference>
<dbReference type="InterPro" id="IPR045060">
    <property type="entry name" value="Phe-tRNA-ligase_IIc_bsu"/>
</dbReference>
<evidence type="ECO:0000256" key="9">
    <source>
        <dbReference type="ARBA" id="ARBA00022840"/>
    </source>
</evidence>
<dbReference type="Pfam" id="PF03484">
    <property type="entry name" value="B5"/>
    <property type="match status" value="1"/>
</dbReference>
<evidence type="ECO:0000256" key="13">
    <source>
        <dbReference type="ARBA" id="ARBA00023146"/>
    </source>
</evidence>
<keyword evidence="9 15" id="KW-0067">ATP-binding</keyword>
<dbReference type="PANTHER" id="PTHR10947">
    <property type="entry name" value="PHENYLALANYL-TRNA SYNTHETASE BETA CHAIN AND LEUCINE-RICH REPEAT-CONTAINING PROTEIN 47"/>
    <property type="match status" value="1"/>
</dbReference>
<accession>A0A1M6KD81</accession>
<dbReference type="EC" id="6.1.1.20" evidence="15"/>
<evidence type="ECO:0000256" key="16">
    <source>
        <dbReference type="PROSITE-ProRule" id="PRU00209"/>
    </source>
</evidence>
<dbReference type="GO" id="GO:0006432">
    <property type="term" value="P:phenylalanyl-tRNA aminoacylation"/>
    <property type="evidence" value="ECO:0007669"/>
    <property type="project" value="UniProtKB-UniRule"/>
</dbReference>
<dbReference type="Pfam" id="PF01588">
    <property type="entry name" value="tRNA_bind"/>
    <property type="match status" value="1"/>
</dbReference>
<feature type="domain" description="FDX-ACB" evidence="18">
    <location>
        <begin position="721"/>
        <end position="818"/>
    </location>
</feature>
<feature type="binding site" evidence="15">
    <location>
        <position position="478"/>
    </location>
    <ligand>
        <name>Mg(2+)</name>
        <dbReference type="ChEBI" id="CHEBI:18420"/>
        <note>shared with alpha subunit</note>
    </ligand>
</feature>
<evidence type="ECO:0000256" key="15">
    <source>
        <dbReference type="HAMAP-Rule" id="MF_00283"/>
    </source>
</evidence>
<evidence type="ECO:0000259" key="18">
    <source>
        <dbReference type="PROSITE" id="PS51447"/>
    </source>
</evidence>
<keyword evidence="10 15" id="KW-0460">Magnesium</keyword>
<dbReference type="NCBIfam" id="NF045760">
    <property type="entry name" value="YtpR"/>
    <property type="match status" value="1"/>
</dbReference>
<dbReference type="GO" id="GO:0009328">
    <property type="term" value="C:phenylalanine-tRNA ligase complex"/>
    <property type="evidence" value="ECO:0007669"/>
    <property type="project" value="TreeGrafter"/>
</dbReference>
<dbReference type="AlphaFoldDB" id="A0A1M6KD81"/>
<evidence type="ECO:0000259" key="19">
    <source>
        <dbReference type="PROSITE" id="PS51483"/>
    </source>
</evidence>
<dbReference type="InterPro" id="IPR005147">
    <property type="entry name" value="tRNA_synthase_B5-dom"/>
</dbReference>
<keyword evidence="13 15" id="KW-0030">Aminoacyl-tRNA synthetase</keyword>
<comment type="subunit">
    <text evidence="3 15">Tetramer of two alpha and two beta subunits.</text>
</comment>
<dbReference type="GO" id="GO:0016740">
    <property type="term" value="F:transferase activity"/>
    <property type="evidence" value="ECO:0007669"/>
    <property type="project" value="UniProtKB-ARBA"/>
</dbReference>
<dbReference type="SMART" id="SM00874">
    <property type="entry name" value="B5"/>
    <property type="match status" value="1"/>
</dbReference>